<dbReference type="eggNOG" id="COG2334">
    <property type="taxonomic scope" value="Bacteria"/>
</dbReference>
<dbReference type="InterPro" id="IPR011009">
    <property type="entry name" value="Kinase-like_dom_sf"/>
</dbReference>
<dbReference type="InterPro" id="IPR002575">
    <property type="entry name" value="Aminoglycoside_PTrfase"/>
</dbReference>
<evidence type="ECO:0000259" key="1">
    <source>
        <dbReference type="Pfam" id="PF01636"/>
    </source>
</evidence>
<dbReference type="Proteomes" id="UP000011724">
    <property type="component" value="Chromosome"/>
</dbReference>
<reference evidence="2 3" key="1">
    <citation type="journal article" date="2013" name="PLoS ONE">
        <title>The first genomic and proteomic characterization of a deep-sea sulfate reducer: insights into the piezophilic lifestyle of Desulfovibrio piezophilus.</title>
        <authorList>
            <person name="Pradel N."/>
            <person name="Ji B."/>
            <person name="Gimenez G."/>
            <person name="Talla E."/>
            <person name="Lenoble P."/>
            <person name="Garel M."/>
            <person name="Tamburini C."/>
            <person name="Fourquet P."/>
            <person name="Lebrun R."/>
            <person name="Bertin P."/>
            <person name="Denis Y."/>
            <person name="Pophillat M."/>
            <person name="Barbe V."/>
            <person name="Ollivier B."/>
            <person name="Dolla A."/>
        </authorList>
    </citation>
    <scope>NUCLEOTIDE SEQUENCE [LARGE SCALE GENOMIC DNA]</scope>
    <source>
        <strain evidence="3">DSM 10523 / SB164P1</strain>
    </source>
</reference>
<dbReference type="OrthoDB" id="9797603at2"/>
<feature type="domain" description="Aminoglycoside phosphotransferase" evidence="1">
    <location>
        <begin position="34"/>
        <end position="243"/>
    </location>
</feature>
<organism evidence="2 3">
    <name type="scientific">Pseudodesulfovibrio piezophilus (strain DSM 21447 / JCM 15486 / C1TLV30)</name>
    <name type="common">Desulfovibrio piezophilus</name>
    <dbReference type="NCBI Taxonomy" id="1322246"/>
    <lineage>
        <taxon>Bacteria</taxon>
        <taxon>Pseudomonadati</taxon>
        <taxon>Thermodesulfobacteriota</taxon>
        <taxon>Desulfovibrionia</taxon>
        <taxon>Desulfovibrionales</taxon>
        <taxon>Desulfovibrionaceae</taxon>
    </lineage>
</organism>
<keyword evidence="3" id="KW-1185">Reference proteome</keyword>
<keyword evidence="2" id="KW-0808">Transferase</keyword>
<dbReference type="RefSeq" id="WP_015414983.1">
    <property type="nucleotide sequence ID" value="NC_020409.1"/>
</dbReference>
<dbReference type="HOGENOM" id="CLU_791632_0_0_7"/>
<dbReference type="STRING" id="1322246.BN4_11704"/>
<dbReference type="BioCyc" id="DPIE1322246:BN4_RS08545-MONOMER"/>
<evidence type="ECO:0000313" key="3">
    <source>
        <dbReference type="Proteomes" id="UP000011724"/>
    </source>
</evidence>
<accession>M1WQG5</accession>
<dbReference type="Pfam" id="PF01636">
    <property type="entry name" value="APH"/>
    <property type="match status" value="1"/>
</dbReference>
<proteinExistence type="predicted"/>
<sequence>MLDIFPLWGLKPGRLRSDIALPGSPERCASRQAVEDDQGRVWVLECLRPAQLEQRERIGQALAQLEGMGLPVLAYKRGLGDHFVLQHADAHWQLSRFVPGDPLPQPDFVDDAERGRHLGDFVAGLNRVGGLVRTFDAEPAFILEEYINDLMTVMKSRQPDIHAALLPVLGSLVPLFEAWHDLPTALCQGDFHPLNILWHGRSVGAVMDWEFMGIRPALFDVANCLGCVGIEEPHALVTGLAPALLTTLRNSDALDAAGFHVLPEMILGMRFAWMSEWLRKNDHEMVALEMKYMHLLSRSIDTLLPAWKILLER</sequence>
<dbReference type="GO" id="GO:0016740">
    <property type="term" value="F:transferase activity"/>
    <property type="evidence" value="ECO:0007669"/>
    <property type="project" value="UniProtKB-KW"/>
</dbReference>
<gene>
    <name evidence="2" type="ordered locus">BN4_11704</name>
</gene>
<dbReference type="KEGG" id="dpi:BN4_11704"/>
<name>M1WQG5_PSEP2</name>
<dbReference type="PATRIC" id="fig|879567.3.peg.1789"/>
<protein>
    <submittedName>
        <fullName evidence="2">Aminoglycoside phosphotransferase</fullName>
    </submittedName>
</protein>
<dbReference type="EMBL" id="FO203427">
    <property type="protein sequence ID" value="CCH48939.1"/>
    <property type="molecule type" value="Genomic_DNA"/>
</dbReference>
<dbReference type="AlphaFoldDB" id="M1WQG5"/>
<evidence type="ECO:0000313" key="2">
    <source>
        <dbReference type="EMBL" id="CCH48939.1"/>
    </source>
</evidence>
<dbReference type="Gene3D" id="3.90.1200.10">
    <property type="match status" value="1"/>
</dbReference>
<reference evidence="3" key="2">
    <citation type="journal article" date="2013" name="Stand. Genomic Sci.">
        <title>Complete genome sequence of Desulfocapsa sulfexigens, a marine deltaproteobacterium specialized in disproportionating inorganic sulfur compounds.</title>
        <authorList>
            <person name="Finster K.W."/>
            <person name="Kjeldsen K.U."/>
            <person name="Kube M."/>
            <person name="Reinhardt R."/>
            <person name="Mussmann M."/>
            <person name="Amann R."/>
            <person name="Schreiber L."/>
        </authorList>
    </citation>
    <scope>NUCLEOTIDE SEQUENCE [LARGE SCALE GENOMIC DNA]</scope>
    <source>
        <strain evidence="3">DSM 10523 / SB164P1</strain>
    </source>
</reference>
<dbReference type="SUPFAM" id="SSF56112">
    <property type="entry name" value="Protein kinase-like (PK-like)"/>
    <property type="match status" value="1"/>
</dbReference>